<sequence>MSELHESWLRLVYGPKRSRLKKHRTREPRLTDPVERVSVPFPHRRKYFHRDAPDVVRSLKATRHDRDAVKQLIRQKPEVKIYLRVSKVTLKPIEKMSDHGTKRNKP</sequence>
<evidence type="ECO:0000313" key="1">
    <source>
        <dbReference type="EMBL" id="QJB00180.1"/>
    </source>
</evidence>
<dbReference type="EMBL" id="MT143684">
    <property type="protein sequence ID" value="QJB00180.1"/>
    <property type="molecule type" value="Genomic_DNA"/>
</dbReference>
<gene>
    <name evidence="1" type="ORF">MM171A00660_0005</name>
</gene>
<organism evidence="1">
    <name type="scientific">viral metagenome</name>
    <dbReference type="NCBI Taxonomy" id="1070528"/>
    <lineage>
        <taxon>unclassified sequences</taxon>
        <taxon>metagenomes</taxon>
        <taxon>organismal metagenomes</taxon>
    </lineage>
</organism>
<dbReference type="AlphaFoldDB" id="A0A6M3M1W0"/>
<protein>
    <submittedName>
        <fullName evidence="1">Uncharacterized protein</fullName>
    </submittedName>
</protein>
<name>A0A6M3M1W0_9ZZZZ</name>
<reference evidence="1" key="1">
    <citation type="submission" date="2020-03" db="EMBL/GenBank/DDBJ databases">
        <title>The deep terrestrial virosphere.</title>
        <authorList>
            <person name="Holmfeldt K."/>
            <person name="Nilsson E."/>
            <person name="Simone D."/>
            <person name="Lopez-Fernandez M."/>
            <person name="Wu X."/>
            <person name="de Brujin I."/>
            <person name="Lundin D."/>
            <person name="Andersson A."/>
            <person name="Bertilsson S."/>
            <person name="Dopson M."/>
        </authorList>
    </citation>
    <scope>NUCLEOTIDE SEQUENCE</scope>
    <source>
        <strain evidence="1">MM171A00660</strain>
    </source>
</reference>
<accession>A0A6M3M1W0</accession>
<proteinExistence type="predicted"/>